<dbReference type="EMBL" id="KZ305090">
    <property type="protein sequence ID" value="PIA28032.1"/>
    <property type="molecule type" value="Genomic_DNA"/>
</dbReference>
<accession>A0A2G5C9R3</accession>
<protein>
    <submittedName>
        <fullName evidence="1">Uncharacterized protein</fullName>
    </submittedName>
</protein>
<reference evidence="1 2" key="1">
    <citation type="submission" date="2017-09" db="EMBL/GenBank/DDBJ databases">
        <title>WGS assembly of Aquilegia coerulea Goldsmith.</title>
        <authorList>
            <person name="Hodges S."/>
            <person name="Kramer E."/>
            <person name="Nordborg M."/>
            <person name="Tomkins J."/>
            <person name="Borevitz J."/>
            <person name="Derieg N."/>
            <person name="Yan J."/>
            <person name="Mihaltcheva S."/>
            <person name="Hayes R.D."/>
            <person name="Rokhsar D."/>
        </authorList>
    </citation>
    <scope>NUCLEOTIDE SEQUENCE [LARGE SCALE GENOMIC DNA]</scope>
    <source>
        <strain evidence="2">cv. Goldsmith</strain>
    </source>
</reference>
<gene>
    <name evidence="1" type="ORF">AQUCO_07300011v1</name>
</gene>
<dbReference type="Proteomes" id="UP000230069">
    <property type="component" value="Unassembled WGS sequence"/>
</dbReference>
<keyword evidence="2" id="KW-1185">Reference proteome</keyword>
<sequence length="67" mass="8059">MFFVLELKFCPKRPHSFKRKKKERKKTQVCPNTETCVAEIYFPSSNIFYFYKLPLASFTIGLSRRFN</sequence>
<dbReference type="AlphaFoldDB" id="A0A2G5C9R3"/>
<dbReference type="InParanoid" id="A0A2G5C9R3"/>
<evidence type="ECO:0000313" key="1">
    <source>
        <dbReference type="EMBL" id="PIA28032.1"/>
    </source>
</evidence>
<proteinExistence type="predicted"/>
<evidence type="ECO:0000313" key="2">
    <source>
        <dbReference type="Proteomes" id="UP000230069"/>
    </source>
</evidence>
<organism evidence="1 2">
    <name type="scientific">Aquilegia coerulea</name>
    <name type="common">Rocky mountain columbine</name>
    <dbReference type="NCBI Taxonomy" id="218851"/>
    <lineage>
        <taxon>Eukaryota</taxon>
        <taxon>Viridiplantae</taxon>
        <taxon>Streptophyta</taxon>
        <taxon>Embryophyta</taxon>
        <taxon>Tracheophyta</taxon>
        <taxon>Spermatophyta</taxon>
        <taxon>Magnoliopsida</taxon>
        <taxon>Ranunculales</taxon>
        <taxon>Ranunculaceae</taxon>
        <taxon>Thalictroideae</taxon>
        <taxon>Aquilegia</taxon>
    </lineage>
</organism>
<name>A0A2G5C9R3_AQUCA</name>